<evidence type="ECO:0000313" key="9">
    <source>
        <dbReference type="EMBL" id="PNH04791.1"/>
    </source>
</evidence>
<evidence type="ECO:0000256" key="1">
    <source>
        <dbReference type="ARBA" id="ARBA00004496"/>
    </source>
</evidence>
<dbReference type="GO" id="GO:0006397">
    <property type="term" value="P:mRNA processing"/>
    <property type="evidence" value="ECO:0007669"/>
    <property type="project" value="UniProtKB-KW"/>
</dbReference>
<accession>A0A2J7ZWY5</accession>
<dbReference type="GO" id="GO:0005681">
    <property type="term" value="C:spliceosomal complex"/>
    <property type="evidence" value="ECO:0007669"/>
    <property type="project" value="UniProtKB-KW"/>
</dbReference>
<evidence type="ECO:0000256" key="3">
    <source>
        <dbReference type="ARBA" id="ARBA00018615"/>
    </source>
</evidence>
<dbReference type="Pfam" id="PF10235">
    <property type="entry name" value="Cript"/>
    <property type="match status" value="1"/>
</dbReference>
<comment type="subcellular location">
    <subcellularLocation>
        <location evidence="1">Cytoplasm</location>
    </subcellularLocation>
</comment>
<dbReference type="GO" id="GO:0031122">
    <property type="term" value="P:cytoplasmic microtubule organization"/>
    <property type="evidence" value="ECO:0007669"/>
    <property type="project" value="TreeGrafter"/>
</dbReference>
<evidence type="ECO:0000313" key="10">
    <source>
        <dbReference type="Proteomes" id="UP000236333"/>
    </source>
</evidence>
<keyword evidence="5" id="KW-0507">mRNA processing</keyword>
<dbReference type="Proteomes" id="UP000236333">
    <property type="component" value="Unassembled WGS sequence"/>
</dbReference>
<keyword evidence="6" id="KW-0747">Spliceosome</keyword>
<sequence length="97" mass="10910">MVCGACEKKLQKVACPEKWRDNKTEKQGESSGRKVGENKLLTAAKRYQPYGQKKCKTCKQNLHQDALFCQGCAYVKGICSMCGKQLLDVSKYKQTNV</sequence>
<comment type="similarity">
    <text evidence="2">Belongs to the CRIPT family.</text>
</comment>
<evidence type="ECO:0000256" key="5">
    <source>
        <dbReference type="ARBA" id="ARBA00022664"/>
    </source>
</evidence>
<evidence type="ECO:0000256" key="8">
    <source>
        <dbReference type="ARBA" id="ARBA00032518"/>
    </source>
</evidence>
<keyword evidence="4" id="KW-0963">Cytoplasm</keyword>
<dbReference type="EMBL" id="PGGS01000359">
    <property type="protein sequence ID" value="PNH04791.1"/>
    <property type="molecule type" value="Genomic_DNA"/>
</dbReference>
<dbReference type="GO" id="GO:0008380">
    <property type="term" value="P:RNA splicing"/>
    <property type="evidence" value="ECO:0007669"/>
    <property type="project" value="UniProtKB-KW"/>
</dbReference>
<evidence type="ECO:0000256" key="6">
    <source>
        <dbReference type="ARBA" id="ARBA00022728"/>
    </source>
</evidence>
<name>A0A2J7ZWY5_9CHLO</name>
<dbReference type="PANTHER" id="PTHR11805">
    <property type="entry name" value="CYSTEINE-RICH PDZ-BINDING PROTEIN"/>
    <property type="match status" value="1"/>
</dbReference>
<dbReference type="AlphaFoldDB" id="A0A2J7ZWY5"/>
<organism evidence="9 10">
    <name type="scientific">Tetrabaena socialis</name>
    <dbReference type="NCBI Taxonomy" id="47790"/>
    <lineage>
        <taxon>Eukaryota</taxon>
        <taxon>Viridiplantae</taxon>
        <taxon>Chlorophyta</taxon>
        <taxon>core chlorophytes</taxon>
        <taxon>Chlorophyceae</taxon>
        <taxon>CS clade</taxon>
        <taxon>Chlamydomonadales</taxon>
        <taxon>Tetrabaenaceae</taxon>
        <taxon>Tetrabaena</taxon>
    </lineage>
</organism>
<dbReference type="InterPro" id="IPR019367">
    <property type="entry name" value="PDZ-binding_CRIPT"/>
</dbReference>
<dbReference type="OrthoDB" id="147332at2759"/>
<evidence type="ECO:0000256" key="2">
    <source>
        <dbReference type="ARBA" id="ARBA00009021"/>
    </source>
</evidence>
<dbReference type="PANTHER" id="PTHR11805:SF1">
    <property type="entry name" value="CYSTEINE-RICH PDZ-BINDING PROTEIN"/>
    <property type="match status" value="1"/>
</dbReference>
<evidence type="ECO:0000256" key="7">
    <source>
        <dbReference type="ARBA" id="ARBA00023187"/>
    </source>
</evidence>
<dbReference type="GO" id="GO:0008017">
    <property type="term" value="F:microtubule binding"/>
    <property type="evidence" value="ECO:0007669"/>
    <property type="project" value="TreeGrafter"/>
</dbReference>
<keyword evidence="10" id="KW-1185">Reference proteome</keyword>
<protein>
    <recommendedName>
        <fullName evidence="3">Cysteine-rich PDZ-binding protein</fullName>
    </recommendedName>
    <alternativeName>
        <fullName evidence="8">Cysteine-rich interactor of PDZ three</fullName>
    </alternativeName>
</protein>
<reference evidence="9 10" key="1">
    <citation type="journal article" date="2017" name="Mol. Biol. Evol.">
        <title>The 4-celled Tetrabaena socialis nuclear genome reveals the essential components for genetic control of cell number at the origin of multicellularity in the volvocine lineage.</title>
        <authorList>
            <person name="Featherston J."/>
            <person name="Arakaki Y."/>
            <person name="Hanschen E.R."/>
            <person name="Ferris P.J."/>
            <person name="Michod R.E."/>
            <person name="Olson B.J.S.C."/>
            <person name="Nozaki H."/>
            <person name="Durand P.M."/>
        </authorList>
    </citation>
    <scope>NUCLEOTIDE SEQUENCE [LARGE SCALE GENOMIC DNA]</scope>
    <source>
        <strain evidence="9 10">NIES-571</strain>
    </source>
</reference>
<gene>
    <name evidence="9" type="ORF">TSOC_008987</name>
</gene>
<proteinExistence type="inferred from homology"/>
<evidence type="ECO:0000256" key="4">
    <source>
        <dbReference type="ARBA" id="ARBA00022490"/>
    </source>
</evidence>
<keyword evidence="7" id="KW-0508">mRNA splicing</keyword>
<comment type="caution">
    <text evidence="9">The sequence shown here is derived from an EMBL/GenBank/DDBJ whole genome shotgun (WGS) entry which is preliminary data.</text>
</comment>
<dbReference type="GO" id="GO:0005737">
    <property type="term" value="C:cytoplasm"/>
    <property type="evidence" value="ECO:0007669"/>
    <property type="project" value="UniProtKB-SubCell"/>
</dbReference>